<keyword evidence="4 5" id="KW-0963">Cytoplasm</keyword>
<dbReference type="Pfam" id="PF02631">
    <property type="entry name" value="RecX_HTH2"/>
    <property type="match status" value="1"/>
</dbReference>
<evidence type="ECO:0000259" key="6">
    <source>
        <dbReference type="Pfam" id="PF02631"/>
    </source>
</evidence>
<comment type="function">
    <text evidence="5">Modulates RecA activity.</text>
</comment>
<evidence type="ECO:0000259" key="8">
    <source>
        <dbReference type="Pfam" id="PF21982"/>
    </source>
</evidence>
<dbReference type="InterPro" id="IPR053924">
    <property type="entry name" value="RecX_HTH_2nd"/>
</dbReference>
<dbReference type="Proteomes" id="UP000238949">
    <property type="component" value="Unassembled WGS sequence"/>
</dbReference>
<dbReference type="Gene3D" id="1.10.10.10">
    <property type="entry name" value="Winged helix-like DNA-binding domain superfamily/Winged helix DNA-binding domain"/>
    <property type="match status" value="3"/>
</dbReference>
<dbReference type="InterPro" id="IPR036388">
    <property type="entry name" value="WH-like_DNA-bd_sf"/>
</dbReference>
<feature type="domain" description="RecX third three-helical" evidence="7">
    <location>
        <begin position="101"/>
        <end position="145"/>
    </location>
</feature>
<feature type="domain" description="RecX first three-helical" evidence="8">
    <location>
        <begin position="15"/>
        <end position="47"/>
    </location>
</feature>
<name>A0A2S9V4S1_9ALTE</name>
<proteinExistence type="inferred from homology"/>
<feature type="domain" description="RecX second three-helical" evidence="6">
    <location>
        <begin position="55"/>
        <end position="95"/>
    </location>
</feature>
<evidence type="ECO:0000256" key="4">
    <source>
        <dbReference type="ARBA" id="ARBA00022490"/>
    </source>
</evidence>
<evidence type="ECO:0000256" key="1">
    <source>
        <dbReference type="ARBA" id="ARBA00004496"/>
    </source>
</evidence>
<evidence type="ECO:0000313" key="10">
    <source>
        <dbReference type="Proteomes" id="UP000238949"/>
    </source>
</evidence>
<evidence type="ECO:0000256" key="3">
    <source>
        <dbReference type="ARBA" id="ARBA00018111"/>
    </source>
</evidence>
<dbReference type="AlphaFoldDB" id="A0A2S9V4S1"/>
<organism evidence="9 10">
    <name type="scientific">Alteromonas alba</name>
    <dbReference type="NCBI Taxonomy" id="2079529"/>
    <lineage>
        <taxon>Bacteria</taxon>
        <taxon>Pseudomonadati</taxon>
        <taxon>Pseudomonadota</taxon>
        <taxon>Gammaproteobacteria</taxon>
        <taxon>Alteromonadales</taxon>
        <taxon>Alteromonadaceae</taxon>
        <taxon>Alteromonas/Salinimonas group</taxon>
        <taxon>Alteromonas</taxon>
    </lineage>
</organism>
<evidence type="ECO:0000256" key="5">
    <source>
        <dbReference type="HAMAP-Rule" id="MF_01114"/>
    </source>
</evidence>
<accession>A0A2S9V4S1</accession>
<dbReference type="PANTHER" id="PTHR33602">
    <property type="entry name" value="REGULATORY PROTEIN RECX FAMILY PROTEIN"/>
    <property type="match status" value="1"/>
</dbReference>
<dbReference type="HAMAP" id="MF_01114">
    <property type="entry name" value="RecX"/>
    <property type="match status" value="1"/>
</dbReference>
<dbReference type="InterPro" id="IPR053926">
    <property type="entry name" value="RecX_HTH_1st"/>
</dbReference>
<evidence type="ECO:0000256" key="2">
    <source>
        <dbReference type="ARBA" id="ARBA00009695"/>
    </source>
</evidence>
<evidence type="ECO:0000313" key="9">
    <source>
        <dbReference type="EMBL" id="PRO71459.1"/>
    </source>
</evidence>
<sequence length="151" mass="17534">MTDNPRKIIIESITRMLSRREHAYHELLRKLSQKGFATDDCAPVVEEFKQAGIQSDARFAEMKVRSGVAKGQGPARIKAECQQFSIDESLLEQAMLENDTDWFTLAGQVRRKRFGLKPPATDKEKFKQIRFLQYRGFYSDHIQHAFDDDHE</sequence>
<reference evidence="10" key="1">
    <citation type="journal article" date="2020" name="Int. J. Syst. Evol. Microbiol.">
        <title>Alteromonas alba sp. nov., a marine bacterium isolated from the seawater of the West Pacific Ocean.</title>
        <authorList>
            <person name="Sun C."/>
            <person name="Wu Y.-H."/>
            <person name="Xamxidin M."/>
            <person name="Cheng H."/>
            <person name="Xu X.-W."/>
        </authorList>
    </citation>
    <scope>NUCLEOTIDE SEQUENCE [LARGE SCALE GENOMIC DNA]</scope>
    <source>
        <strain evidence="10">190</strain>
    </source>
</reference>
<dbReference type="InterPro" id="IPR003783">
    <property type="entry name" value="Regulatory_RecX"/>
</dbReference>
<dbReference type="GO" id="GO:0006282">
    <property type="term" value="P:regulation of DNA repair"/>
    <property type="evidence" value="ECO:0007669"/>
    <property type="project" value="UniProtKB-UniRule"/>
</dbReference>
<dbReference type="Pfam" id="PF21981">
    <property type="entry name" value="RecX_HTH3"/>
    <property type="match status" value="1"/>
</dbReference>
<protein>
    <recommendedName>
        <fullName evidence="3 5">Regulatory protein RecX</fullName>
    </recommendedName>
</protein>
<comment type="caution">
    <text evidence="9">The sequence shown here is derived from an EMBL/GenBank/DDBJ whole genome shotgun (WGS) entry which is preliminary data.</text>
</comment>
<dbReference type="EMBL" id="PVNP01000205">
    <property type="protein sequence ID" value="PRO71459.1"/>
    <property type="molecule type" value="Genomic_DNA"/>
</dbReference>
<dbReference type="InterPro" id="IPR053925">
    <property type="entry name" value="RecX_HTH_3rd"/>
</dbReference>
<gene>
    <name evidence="5" type="primary">recX</name>
    <name evidence="9" type="ORF">C6Y40_21825</name>
</gene>
<comment type="similarity">
    <text evidence="2 5">Belongs to the RecX family.</text>
</comment>
<dbReference type="GO" id="GO:0005737">
    <property type="term" value="C:cytoplasm"/>
    <property type="evidence" value="ECO:0007669"/>
    <property type="project" value="UniProtKB-SubCell"/>
</dbReference>
<comment type="subcellular location">
    <subcellularLocation>
        <location evidence="1 5">Cytoplasm</location>
    </subcellularLocation>
</comment>
<evidence type="ECO:0000259" key="7">
    <source>
        <dbReference type="Pfam" id="PF21981"/>
    </source>
</evidence>
<dbReference type="PANTHER" id="PTHR33602:SF1">
    <property type="entry name" value="REGULATORY PROTEIN RECX FAMILY PROTEIN"/>
    <property type="match status" value="1"/>
</dbReference>
<dbReference type="Pfam" id="PF21982">
    <property type="entry name" value="RecX_HTH1"/>
    <property type="match status" value="1"/>
</dbReference>
<dbReference type="RefSeq" id="WP_105936512.1">
    <property type="nucleotide sequence ID" value="NZ_PVNP01000205.1"/>
</dbReference>
<keyword evidence="10" id="KW-1185">Reference proteome</keyword>
<dbReference type="OrthoDB" id="7066780at2"/>